<dbReference type="Gene3D" id="3.30.70.270">
    <property type="match status" value="2"/>
</dbReference>
<organism evidence="1 2">
    <name type="scientific">Striga hermonthica</name>
    <name type="common">Purple witchweed</name>
    <name type="synonym">Buchnera hermonthica</name>
    <dbReference type="NCBI Taxonomy" id="68872"/>
    <lineage>
        <taxon>Eukaryota</taxon>
        <taxon>Viridiplantae</taxon>
        <taxon>Streptophyta</taxon>
        <taxon>Embryophyta</taxon>
        <taxon>Tracheophyta</taxon>
        <taxon>Spermatophyta</taxon>
        <taxon>Magnoliopsida</taxon>
        <taxon>eudicotyledons</taxon>
        <taxon>Gunneridae</taxon>
        <taxon>Pentapetalae</taxon>
        <taxon>asterids</taxon>
        <taxon>lamiids</taxon>
        <taxon>Lamiales</taxon>
        <taxon>Orobanchaceae</taxon>
        <taxon>Buchnereae</taxon>
        <taxon>Striga</taxon>
    </lineage>
</organism>
<gene>
    <name evidence="1" type="ORF">SHERM_23679</name>
</gene>
<proteinExistence type="predicted"/>
<comment type="caution">
    <text evidence="1">The sequence shown here is derived from an EMBL/GenBank/DDBJ whole genome shotgun (WGS) entry which is preliminary data.</text>
</comment>
<evidence type="ECO:0000313" key="2">
    <source>
        <dbReference type="Proteomes" id="UP001153555"/>
    </source>
</evidence>
<sequence>MLDPSDANEGRQLKNAYNRARRAKMKLQQNSAIPGENDFQIKPSKCSFGKKSVEYLGHIISFEGVKVDSKKIEAMLDWPKPKNLKELRGFLGLTGYYRKFVKDVGSIAKPLTEMTKKGGFKWACRTGTGTCWTRWLANRGDVCGCWNSVGLTSRDRQELHAEARLKTSATGLRRSCYRLLLWRVLAGKRRAAVHNGCLRRCCWFAGRRKGSSEMVAATVSACEDDDDREQREIAARNL</sequence>
<dbReference type="PANTHER" id="PTHR33064:SF40">
    <property type="entry name" value="REVERSE TRANSCRIPTASE_RETROTRANSPOSON-DERIVED PROTEIN RNASE H-LIKE DOMAIN-CONTAINING PROTEIN"/>
    <property type="match status" value="1"/>
</dbReference>
<dbReference type="AlphaFoldDB" id="A0A9N7NCN9"/>
<dbReference type="PANTHER" id="PTHR33064">
    <property type="entry name" value="POL PROTEIN"/>
    <property type="match status" value="1"/>
</dbReference>
<reference evidence="1" key="1">
    <citation type="submission" date="2019-12" db="EMBL/GenBank/DDBJ databases">
        <authorList>
            <person name="Scholes J."/>
        </authorList>
    </citation>
    <scope>NUCLEOTIDE SEQUENCE</scope>
</reference>
<dbReference type="InterPro" id="IPR043502">
    <property type="entry name" value="DNA/RNA_pol_sf"/>
</dbReference>
<keyword evidence="2" id="KW-1185">Reference proteome</keyword>
<dbReference type="InterPro" id="IPR051320">
    <property type="entry name" value="Viral_Replic_Matur_Polypro"/>
</dbReference>
<dbReference type="Proteomes" id="UP001153555">
    <property type="component" value="Unassembled WGS sequence"/>
</dbReference>
<protein>
    <submittedName>
        <fullName evidence="1">Uncharacterized mitochondrial protein AtMg00860</fullName>
    </submittedName>
</protein>
<accession>A0A9N7NCN9</accession>
<dbReference type="OrthoDB" id="910769at2759"/>
<dbReference type="InterPro" id="IPR043128">
    <property type="entry name" value="Rev_trsase/Diguanyl_cyclase"/>
</dbReference>
<dbReference type="SUPFAM" id="SSF56672">
    <property type="entry name" value="DNA/RNA polymerases"/>
    <property type="match status" value="1"/>
</dbReference>
<dbReference type="EMBL" id="CACSLK010027752">
    <property type="protein sequence ID" value="CAA0827984.1"/>
    <property type="molecule type" value="Genomic_DNA"/>
</dbReference>
<evidence type="ECO:0000313" key="1">
    <source>
        <dbReference type="EMBL" id="CAA0827984.1"/>
    </source>
</evidence>
<name>A0A9N7NCN9_STRHE</name>